<dbReference type="EMBL" id="JBHUMO010000052">
    <property type="protein sequence ID" value="MFD2729479.1"/>
    <property type="molecule type" value="Genomic_DNA"/>
</dbReference>
<dbReference type="EC" id="3.5.-.-" evidence="2"/>
<dbReference type="Proteomes" id="UP001597427">
    <property type="component" value="Unassembled WGS sequence"/>
</dbReference>
<dbReference type="SUPFAM" id="SSF51556">
    <property type="entry name" value="Metallo-dependent hydrolases"/>
    <property type="match status" value="1"/>
</dbReference>
<sequence length="527" mass="59190">MRKIIHSKAIFDVDQQAVFAGYLVIEKDIIVAIYKEDEWNEPYHGDFFDFGDQMIVPGFIDAHIHFYLSALLNSGKLKQVGGKTENEVAKQVEDIPTVAGWKIGIGWFSSDFGQNIYPSHQSIDRICADVPVMLIAGDAHSVWFNQCGMDTLAIVESTLPVDLSGDARKENGELTGCFTEAMAIHYLAKVLQLFMDTASEDYLSYMKQLNTMGITTVGDVALTGESWDDFVYPEIYQSIEKSATLRVNFYPAMREDTQELEKLALRYQSDWVQFGGVKQFFDGVTSTHTAFLKEEYATPYFPKDCGAPLLPLEQMCKLIFKANQKGWPIRIHTIGDQAIHQALCYYQESEQKFPLKPGHYNTLEHLEVMDPQDLSLTNQQQLVISVQPSHLLVGYETLDEEVGQKRANEMFPFRSLLKNNPSMAFGTDSPVVVNVSPLETIYYAVARRDKKGLPEKRLMPKETLSVGQAITAHTSGSAKALSRDDIGKIACGKKADLCVISKNLLKITERELLECTIVKTMVAGEWV</sequence>
<dbReference type="PANTHER" id="PTHR22642:SF2">
    <property type="entry name" value="PROTEIN LONG AFTER FAR-RED 3"/>
    <property type="match status" value="1"/>
</dbReference>
<name>A0ABW5TL16_9ENTE</name>
<evidence type="ECO:0000313" key="3">
    <source>
        <dbReference type="Proteomes" id="UP001597427"/>
    </source>
</evidence>
<keyword evidence="2" id="KW-0378">Hydrolase</keyword>
<dbReference type="GO" id="GO:0016787">
    <property type="term" value="F:hydrolase activity"/>
    <property type="evidence" value="ECO:0007669"/>
    <property type="project" value="UniProtKB-KW"/>
</dbReference>
<keyword evidence="3" id="KW-1185">Reference proteome</keyword>
<dbReference type="InterPro" id="IPR011059">
    <property type="entry name" value="Metal-dep_hydrolase_composite"/>
</dbReference>
<protein>
    <submittedName>
        <fullName evidence="2">Amidohydrolase</fullName>
        <ecNumber evidence="2">3.5.-.-</ecNumber>
    </submittedName>
</protein>
<organism evidence="2 3">
    <name type="scientific">Enterococcus camelliae</name>
    <dbReference type="NCBI Taxonomy" id="453959"/>
    <lineage>
        <taxon>Bacteria</taxon>
        <taxon>Bacillati</taxon>
        <taxon>Bacillota</taxon>
        <taxon>Bacilli</taxon>
        <taxon>Lactobacillales</taxon>
        <taxon>Enterococcaceae</taxon>
        <taxon>Enterococcus</taxon>
    </lineage>
</organism>
<dbReference type="Gene3D" id="3.20.20.140">
    <property type="entry name" value="Metal-dependent hydrolases"/>
    <property type="match status" value="1"/>
</dbReference>
<comment type="caution">
    <text evidence="2">The sequence shown here is derived from an EMBL/GenBank/DDBJ whole genome shotgun (WGS) entry which is preliminary data.</text>
</comment>
<evidence type="ECO:0000259" key="1">
    <source>
        <dbReference type="Pfam" id="PF07969"/>
    </source>
</evidence>
<dbReference type="InterPro" id="IPR013108">
    <property type="entry name" value="Amidohydro_3"/>
</dbReference>
<dbReference type="RefSeq" id="WP_379981875.1">
    <property type="nucleotide sequence ID" value="NZ_JBHUMO010000052.1"/>
</dbReference>
<dbReference type="SUPFAM" id="SSF51338">
    <property type="entry name" value="Composite domain of metallo-dependent hydrolases"/>
    <property type="match status" value="1"/>
</dbReference>
<dbReference type="PANTHER" id="PTHR22642">
    <property type="entry name" value="IMIDAZOLONEPROPIONASE"/>
    <property type="match status" value="1"/>
</dbReference>
<dbReference type="Pfam" id="PF07969">
    <property type="entry name" value="Amidohydro_3"/>
    <property type="match status" value="1"/>
</dbReference>
<feature type="domain" description="Amidohydrolase 3" evidence="1">
    <location>
        <begin position="49"/>
        <end position="527"/>
    </location>
</feature>
<reference evidence="3" key="1">
    <citation type="journal article" date="2019" name="Int. J. Syst. Evol. Microbiol.">
        <title>The Global Catalogue of Microorganisms (GCM) 10K type strain sequencing project: providing services to taxonomists for standard genome sequencing and annotation.</title>
        <authorList>
            <consortium name="The Broad Institute Genomics Platform"/>
            <consortium name="The Broad Institute Genome Sequencing Center for Infectious Disease"/>
            <person name="Wu L."/>
            <person name="Ma J."/>
        </authorList>
    </citation>
    <scope>NUCLEOTIDE SEQUENCE [LARGE SCALE GENOMIC DNA]</scope>
    <source>
        <strain evidence="3">TISTR 932</strain>
    </source>
</reference>
<dbReference type="Gene3D" id="2.30.40.10">
    <property type="entry name" value="Urease, subunit C, domain 1"/>
    <property type="match status" value="1"/>
</dbReference>
<proteinExistence type="predicted"/>
<accession>A0ABW5TL16</accession>
<dbReference type="InterPro" id="IPR032466">
    <property type="entry name" value="Metal_Hydrolase"/>
</dbReference>
<gene>
    <name evidence="2" type="ORF">ACFSR0_08590</name>
</gene>
<evidence type="ECO:0000313" key="2">
    <source>
        <dbReference type="EMBL" id="MFD2729479.1"/>
    </source>
</evidence>
<dbReference type="Gene3D" id="3.10.310.70">
    <property type="match status" value="1"/>
</dbReference>